<dbReference type="GO" id="GO:0016787">
    <property type="term" value="F:hydrolase activity"/>
    <property type="evidence" value="ECO:0007669"/>
    <property type="project" value="UniProtKB-KW"/>
</dbReference>
<dbReference type="InterPro" id="IPR023214">
    <property type="entry name" value="HAD_sf"/>
</dbReference>
<dbReference type="Gene3D" id="3.40.50.1000">
    <property type="entry name" value="HAD superfamily/HAD-like"/>
    <property type="match status" value="1"/>
</dbReference>
<dbReference type="InterPro" id="IPR006439">
    <property type="entry name" value="HAD-SF_hydro_IA"/>
</dbReference>
<dbReference type="EMBL" id="CP064787">
    <property type="protein sequence ID" value="QSG05668.1"/>
    <property type="molecule type" value="Genomic_DNA"/>
</dbReference>
<dbReference type="SFLD" id="SFLDS00003">
    <property type="entry name" value="Haloacid_Dehalogenase"/>
    <property type="match status" value="1"/>
</dbReference>
<feature type="region of interest" description="Disordered" evidence="5">
    <location>
        <begin position="199"/>
        <end position="230"/>
    </location>
</feature>
<dbReference type="GO" id="GO:0044281">
    <property type="term" value="P:small molecule metabolic process"/>
    <property type="evidence" value="ECO:0007669"/>
    <property type="project" value="UniProtKB-ARBA"/>
</dbReference>
<evidence type="ECO:0000256" key="4">
    <source>
        <dbReference type="ARBA" id="ARBA00022842"/>
    </source>
</evidence>
<dbReference type="PANTHER" id="PTHR46470">
    <property type="entry name" value="N-ACYLNEURAMINATE-9-PHOSPHATASE"/>
    <property type="match status" value="1"/>
</dbReference>
<dbReference type="PRINTS" id="PR00413">
    <property type="entry name" value="HADHALOGNASE"/>
</dbReference>
<gene>
    <name evidence="6" type="ORF">HSR121_1323</name>
</gene>
<evidence type="ECO:0000256" key="2">
    <source>
        <dbReference type="ARBA" id="ARBA00007958"/>
    </source>
</evidence>
<comment type="similarity">
    <text evidence="2">Belongs to the HAD-like hydrolase superfamily.</text>
</comment>
<evidence type="ECO:0000313" key="6">
    <source>
        <dbReference type="EMBL" id="QSG05668.1"/>
    </source>
</evidence>
<dbReference type="SFLD" id="SFLDG01129">
    <property type="entry name" value="C1.5:_HAD__Beta-PGM__Phosphata"/>
    <property type="match status" value="1"/>
</dbReference>
<comment type="cofactor">
    <cofactor evidence="1">
        <name>Mg(2+)</name>
        <dbReference type="ChEBI" id="CHEBI:18420"/>
    </cofactor>
</comment>
<sequence length="230" mass="25087">MMTEYDAVLLDLDGTLCEYIRGTEQLLPAAFERVGVEPMFAPEAYVERVDSYADRADSMLERRRLCFADLAAENGYDRALGREVADAYAAERDHSNVRFLDGAVEAVEQLAERYPLAMVTNGGPDMQDPKLETLGLERYLDSLVYAGYEVPAKPDPEPFERALDALGVSADRAVYVGNNYETDVLGAASADLSSILLGEPPADGPVEPMSTVSTPGEIPRALKGSLSDRR</sequence>
<name>A0A897N088_9EURY</name>
<dbReference type="AlphaFoldDB" id="A0A897N088"/>
<dbReference type="InterPro" id="IPR036412">
    <property type="entry name" value="HAD-like_sf"/>
</dbReference>
<dbReference type="Proteomes" id="UP000663525">
    <property type="component" value="Chromosome"/>
</dbReference>
<protein>
    <submittedName>
        <fullName evidence="6">HAD superfamily hydrolase</fullName>
    </submittedName>
</protein>
<dbReference type="SUPFAM" id="SSF56784">
    <property type="entry name" value="HAD-like"/>
    <property type="match status" value="1"/>
</dbReference>
<evidence type="ECO:0000313" key="7">
    <source>
        <dbReference type="Proteomes" id="UP000663525"/>
    </source>
</evidence>
<dbReference type="InterPro" id="IPR051400">
    <property type="entry name" value="HAD-like_hydrolase"/>
</dbReference>
<dbReference type="Gene3D" id="1.20.120.710">
    <property type="entry name" value="Haloacid dehalogenase hydrolase-like domain"/>
    <property type="match status" value="1"/>
</dbReference>
<proteinExistence type="inferred from homology"/>
<accession>A0A897N088</accession>
<evidence type="ECO:0000256" key="3">
    <source>
        <dbReference type="ARBA" id="ARBA00022801"/>
    </source>
</evidence>
<dbReference type="Pfam" id="PF00702">
    <property type="entry name" value="Hydrolase"/>
    <property type="match status" value="1"/>
</dbReference>
<keyword evidence="4" id="KW-0460">Magnesium</keyword>
<evidence type="ECO:0000256" key="5">
    <source>
        <dbReference type="SAM" id="MobiDB-lite"/>
    </source>
</evidence>
<keyword evidence="3 6" id="KW-0378">Hydrolase</keyword>
<organism evidence="6 7">
    <name type="scientific">Halapricum desulfuricans</name>
    <dbReference type="NCBI Taxonomy" id="2841257"/>
    <lineage>
        <taxon>Archaea</taxon>
        <taxon>Methanobacteriati</taxon>
        <taxon>Methanobacteriota</taxon>
        <taxon>Stenosarchaea group</taxon>
        <taxon>Halobacteria</taxon>
        <taxon>Halobacteriales</taxon>
        <taxon>Haloarculaceae</taxon>
        <taxon>Halapricum</taxon>
    </lineage>
</organism>
<reference evidence="6" key="1">
    <citation type="submission" date="2020-11" db="EMBL/GenBank/DDBJ databases">
        <title>Carbohydrate-dependent, anaerobic sulfur respiration: A novel catabolism in halophilic archaea.</title>
        <authorList>
            <person name="Sorokin D.Y."/>
            <person name="Messina E."/>
            <person name="Smedile F."/>
            <person name="La Cono V."/>
            <person name="Hallsworth J.E."/>
            <person name="Yakimov M.M."/>
        </authorList>
    </citation>
    <scope>NUCLEOTIDE SEQUENCE</scope>
    <source>
        <strain evidence="6">HSR12-1</strain>
    </source>
</reference>
<evidence type="ECO:0000256" key="1">
    <source>
        <dbReference type="ARBA" id="ARBA00001946"/>
    </source>
</evidence>
<dbReference type="NCBIfam" id="TIGR01549">
    <property type="entry name" value="HAD-SF-IA-v1"/>
    <property type="match status" value="1"/>
</dbReference>